<proteinExistence type="predicted"/>
<sequence>MNKPYHLVVFDWEGTLGDTLGNVLNILTLEARRMHLGQFDEHLARHYLTYGLAVAIKKIFPKLTAHQQDELTHSVRLAMASPGADVYLIPGAQAVVEKMKIAGIHLAIATNKGHNSLRRNLQAAHMDSFFPVTRAADQVPAKPCPQMLEEIMDEYGVSAVETLMVGDSVSDIEMAAAIGVDAIGVNFYNQKEQARELLAAGALYVFDDYQQLLDYMQL</sequence>
<dbReference type="NCBIfam" id="TIGR01549">
    <property type="entry name" value="HAD-SF-IA-v1"/>
    <property type="match status" value="1"/>
</dbReference>
<dbReference type="RefSeq" id="WP_126952941.1">
    <property type="nucleotide sequence ID" value="NZ_RZGR01000032.1"/>
</dbReference>
<dbReference type="InterPro" id="IPR050155">
    <property type="entry name" value="HAD-like_hydrolase_sf"/>
</dbReference>
<dbReference type="InterPro" id="IPR036412">
    <property type="entry name" value="HAD-like_sf"/>
</dbReference>
<name>A0A3S0WZC9_9GAMM</name>
<keyword evidence="2" id="KW-1185">Reference proteome</keyword>
<dbReference type="GO" id="GO:0008967">
    <property type="term" value="F:phosphoglycolate phosphatase activity"/>
    <property type="evidence" value="ECO:0007669"/>
    <property type="project" value="TreeGrafter"/>
</dbReference>
<dbReference type="SFLD" id="SFLDG01129">
    <property type="entry name" value="C1.5:_HAD__Beta-PGM__Phosphata"/>
    <property type="match status" value="1"/>
</dbReference>
<dbReference type="Proteomes" id="UP000288012">
    <property type="component" value="Unassembled WGS sequence"/>
</dbReference>
<dbReference type="PANTHER" id="PTHR43434">
    <property type="entry name" value="PHOSPHOGLYCOLATE PHOSPHATASE"/>
    <property type="match status" value="1"/>
</dbReference>
<accession>A0A3S0WZC9</accession>
<dbReference type="AlphaFoldDB" id="A0A3S0WZC9"/>
<comment type="caution">
    <text evidence="1">The sequence shown here is derived from an EMBL/GenBank/DDBJ whole genome shotgun (WGS) entry which is preliminary data.</text>
</comment>
<organism evidence="1 2">
    <name type="scientific">Legionella septentrionalis</name>
    <dbReference type="NCBI Taxonomy" id="2498109"/>
    <lineage>
        <taxon>Bacteria</taxon>
        <taxon>Pseudomonadati</taxon>
        <taxon>Pseudomonadota</taxon>
        <taxon>Gammaproteobacteria</taxon>
        <taxon>Legionellales</taxon>
        <taxon>Legionellaceae</taxon>
        <taxon>Legionella</taxon>
    </lineage>
</organism>
<dbReference type="Gene3D" id="1.10.150.240">
    <property type="entry name" value="Putative phosphatase, domain 2"/>
    <property type="match status" value="1"/>
</dbReference>
<protein>
    <submittedName>
        <fullName evidence="1">HAD family hydrolase</fullName>
    </submittedName>
</protein>
<evidence type="ECO:0000313" key="2">
    <source>
        <dbReference type="Proteomes" id="UP000288012"/>
    </source>
</evidence>
<dbReference type="InterPro" id="IPR041492">
    <property type="entry name" value="HAD_2"/>
</dbReference>
<reference evidence="1 2" key="1">
    <citation type="submission" date="2018-12" db="EMBL/GenBank/DDBJ databases">
        <title>Legionella sp,whole genome shotgun sequence.</title>
        <authorList>
            <person name="Wu H."/>
        </authorList>
    </citation>
    <scope>NUCLEOTIDE SEQUENCE [LARGE SCALE GENOMIC DNA]</scope>
    <source>
        <strain evidence="2">km714</strain>
    </source>
</reference>
<dbReference type="InterPro" id="IPR023214">
    <property type="entry name" value="HAD_sf"/>
</dbReference>
<dbReference type="OrthoDB" id="9782449at2"/>
<dbReference type="EMBL" id="RZGR01000032">
    <property type="protein sequence ID" value="RUQ81800.1"/>
    <property type="molecule type" value="Genomic_DNA"/>
</dbReference>
<dbReference type="GO" id="GO:0006281">
    <property type="term" value="P:DNA repair"/>
    <property type="evidence" value="ECO:0007669"/>
    <property type="project" value="TreeGrafter"/>
</dbReference>
<keyword evidence="1" id="KW-0378">Hydrolase</keyword>
<dbReference type="Pfam" id="PF13419">
    <property type="entry name" value="HAD_2"/>
    <property type="match status" value="1"/>
</dbReference>
<gene>
    <name evidence="1" type="ORF">EKM59_09595</name>
</gene>
<dbReference type="SFLD" id="SFLDS00003">
    <property type="entry name" value="Haloacid_Dehalogenase"/>
    <property type="match status" value="1"/>
</dbReference>
<dbReference type="GO" id="GO:0005829">
    <property type="term" value="C:cytosol"/>
    <property type="evidence" value="ECO:0007669"/>
    <property type="project" value="TreeGrafter"/>
</dbReference>
<evidence type="ECO:0000313" key="1">
    <source>
        <dbReference type="EMBL" id="RUQ81800.1"/>
    </source>
</evidence>
<dbReference type="SUPFAM" id="SSF56784">
    <property type="entry name" value="HAD-like"/>
    <property type="match status" value="1"/>
</dbReference>
<dbReference type="PANTHER" id="PTHR43434:SF24">
    <property type="entry name" value="HYDROLASE-RELATED"/>
    <property type="match status" value="1"/>
</dbReference>
<dbReference type="InterPro" id="IPR023198">
    <property type="entry name" value="PGP-like_dom2"/>
</dbReference>
<dbReference type="InterPro" id="IPR006439">
    <property type="entry name" value="HAD-SF_hydro_IA"/>
</dbReference>
<dbReference type="Gene3D" id="3.40.50.1000">
    <property type="entry name" value="HAD superfamily/HAD-like"/>
    <property type="match status" value="1"/>
</dbReference>